<comment type="caution">
    <text evidence="2">The sequence shown here is derived from an EMBL/GenBank/DDBJ whole genome shotgun (WGS) entry which is preliminary data.</text>
</comment>
<gene>
    <name evidence="2" type="ORF">F992_01114</name>
</gene>
<evidence type="ECO:0008006" key="4">
    <source>
        <dbReference type="Google" id="ProtNLM"/>
    </source>
</evidence>
<reference evidence="2 3" key="2">
    <citation type="journal article" date="2016" name="Int. J. Syst. Evol. Microbiol.">
        <title>Taxonomy of haemolytic and/or proteolytic strains of the genus Acinetobacter with the proposal of Acinetobacter courvalinii sp. nov. (genomic species 14 sensu Bouvet &amp; Jeanjean), Acinetobacter dispersus sp. nov. (genomic species 17), Acinetobacter modestus sp. nov., Acinetobacter proteolyticus sp. nov. and Acinetobacter vivianii sp. nov.</title>
        <authorList>
            <person name="Nemec A."/>
            <person name="Radolfova-Krizova L."/>
            <person name="Maixnerova M."/>
            <person name="Vrestiakova E."/>
            <person name="Jezek P."/>
            <person name="Sedo O."/>
        </authorList>
    </citation>
    <scope>NUCLEOTIDE SEQUENCE [LARGE SCALE GENOMIC DNA]</scope>
    <source>
        <strain evidence="2 3">NIPH 236</strain>
    </source>
</reference>
<evidence type="ECO:0000313" key="3">
    <source>
        <dbReference type="Proteomes" id="UP000013190"/>
    </source>
</evidence>
<dbReference type="InterPro" id="IPR036869">
    <property type="entry name" value="J_dom_sf"/>
</dbReference>
<organism evidence="2 3">
    <name type="scientific">Acinetobacter modestus</name>
    <dbReference type="NCBI Taxonomy" id="1776740"/>
    <lineage>
        <taxon>Bacteria</taxon>
        <taxon>Pseudomonadati</taxon>
        <taxon>Pseudomonadota</taxon>
        <taxon>Gammaproteobacteria</taxon>
        <taxon>Moraxellales</taxon>
        <taxon>Moraxellaceae</taxon>
        <taxon>Acinetobacter</taxon>
    </lineage>
</organism>
<protein>
    <recommendedName>
        <fullName evidence="4">J domain-containing protein</fullName>
    </recommendedName>
</protein>
<sequence length="178" mass="20643">MSLLRDRIKLNANAGVKPPVNLSISKYLALNPDNDSKISLFQLLINILGSQSHDQQLVIKISLDFSEKINIPYYYATEILKEFGYFMEDDHKKHSNNTNYHEPEDNKDITWAFKVFNLEGDTSNLTREMISKKFQQKIKEFHPDKNGSVTDAVREILNQKTSDLYDAREILLNYISEV</sequence>
<dbReference type="SUPFAM" id="SSF46565">
    <property type="entry name" value="Chaperone J-domain"/>
    <property type="match status" value="1"/>
</dbReference>
<dbReference type="Gene3D" id="1.10.287.110">
    <property type="entry name" value="DnaJ domain"/>
    <property type="match status" value="1"/>
</dbReference>
<keyword evidence="1" id="KW-0143">Chaperone</keyword>
<evidence type="ECO:0000256" key="1">
    <source>
        <dbReference type="ARBA" id="ARBA00023186"/>
    </source>
</evidence>
<dbReference type="GeneID" id="92834531"/>
<dbReference type="Proteomes" id="UP000013190">
    <property type="component" value="Unassembled WGS sequence"/>
</dbReference>
<dbReference type="EMBL" id="APOJ01000019">
    <property type="protein sequence ID" value="ENU27708.1"/>
    <property type="molecule type" value="Genomic_DNA"/>
</dbReference>
<name>A0ABP2TZR7_9GAMM</name>
<evidence type="ECO:0000313" key="2">
    <source>
        <dbReference type="EMBL" id="ENU27708.1"/>
    </source>
</evidence>
<proteinExistence type="predicted"/>
<accession>A0ABP2TZR7</accession>
<reference evidence="3" key="1">
    <citation type="submission" date="2013-02" db="EMBL/GenBank/DDBJ databases">
        <title>The Genome Sequence of Acinetobacter sp. NIPH 236.</title>
        <authorList>
            <consortium name="The Broad Institute Genome Sequencing Platform"/>
            <consortium name="The Broad Institute Genome Sequencing Center for Infectious Disease"/>
            <person name="Cerqueira G."/>
            <person name="Feldgarden M."/>
            <person name="Courvalin P."/>
            <person name="Perichon B."/>
            <person name="Grillot-Courvalin C."/>
            <person name="Clermont D."/>
            <person name="Rocha E."/>
            <person name="Yoon E.-J."/>
            <person name="Nemec A."/>
            <person name="Walker B."/>
            <person name="Young S.K."/>
            <person name="Zeng Q."/>
            <person name="Gargeya S."/>
            <person name="Fitzgerald M."/>
            <person name="Haas B."/>
            <person name="Abouelleil A."/>
            <person name="Alvarado L."/>
            <person name="Arachchi H.M."/>
            <person name="Berlin A.M."/>
            <person name="Chapman S.B."/>
            <person name="Dewar J."/>
            <person name="Goldberg J."/>
            <person name="Griggs A."/>
            <person name="Gujja S."/>
            <person name="Hansen M."/>
            <person name="Howarth C."/>
            <person name="Imamovic A."/>
            <person name="Larimer J."/>
            <person name="McCowan C."/>
            <person name="Murphy C."/>
            <person name="Neiman D."/>
            <person name="Pearson M."/>
            <person name="Priest M."/>
            <person name="Roberts A."/>
            <person name="Saif S."/>
            <person name="Shea T."/>
            <person name="Sisk P."/>
            <person name="Sykes S."/>
            <person name="Wortman J."/>
            <person name="Nusbaum C."/>
            <person name="Birren B."/>
        </authorList>
    </citation>
    <scope>NUCLEOTIDE SEQUENCE [LARGE SCALE GENOMIC DNA]</scope>
    <source>
        <strain evidence="3">NIPH 236</strain>
    </source>
</reference>
<keyword evidence="3" id="KW-1185">Reference proteome</keyword>
<dbReference type="RefSeq" id="WP_004660578.1">
    <property type="nucleotide sequence ID" value="NZ_BMDV01000010.1"/>
</dbReference>